<dbReference type="EMBL" id="UGTJ01000001">
    <property type="protein sequence ID" value="SUB80266.1"/>
    <property type="molecule type" value="Genomic_DNA"/>
</dbReference>
<protein>
    <submittedName>
        <fullName evidence="1">Uncharacterized protein</fullName>
    </submittedName>
</protein>
<dbReference type="AlphaFoldDB" id="A0AAQ1UHP6"/>
<gene>
    <name evidence="1" type="ORF">NCTC13063_01549</name>
</gene>
<dbReference type="Proteomes" id="UP000255283">
    <property type="component" value="Unassembled WGS sequence"/>
</dbReference>
<evidence type="ECO:0000313" key="1">
    <source>
        <dbReference type="EMBL" id="SUB80266.1"/>
    </source>
</evidence>
<organism evidence="1 2">
    <name type="scientific">Segatella buccae</name>
    <dbReference type="NCBI Taxonomy" id="28126"/>
    <lineage>
        <taxon>Bacteria</taxon>
        <taxon>Pseudomonadati</taxon>
        <taxon>Bacteroidota</taxon>
        <taxon>Bacteroidia</taxon>
        <taxon>Bacteroidales</taxon>
        <taxon>Prevotellaceae</taxon>
        <taxon>Segatella</taxon>
    </lineage>
</organism>
<sequence>MGNIWKKHRRKAAVKHLYINYSRKNKVLNLSTTFTNNLHSDK</sequence>
<proteinExistence type="predicted"/>
<evidence type="ECO:0000313" key="2">
    <source>
        <dbReference type="Proteomes" id="UP000255283"/>
    </source>
</evidence>
<accession>A0AAQ1UHP6</accession>
<name>A0AAQ1UHP6_9BACT</name>
<comment type="caution">
    <text evidence="1">The sequence shown here is derived from an EMBL/GenBank/DDBJ whole genome shotgun (WGS) entry which is preliminary data.</text>
</comment>
<reference evidence="1 2" key="1">
    <citation type="submission" date="2018-06" db="EMBL/GenBank/DDBJ databases">
        <authorList>
            <consortium name="Pathogen Informatics"/>
            <person name="Doyle S."/>
        </authorList>
    </citation>
    <scope>NUCLEOTIDE SEQUENCE [LARGE SCALE GENOMIC DNA]</scope>
    <source>
        <strain evidence="1 2">NCTC13063</strain>
    </source>
</reference>